<evidence type="ECO:0000256" key="2">
    <source>
        <dbReference type="PROSITE-ProRule" id="PRU00169"/>
    </source>
</evidence>
<accession>A0A6L8K864</accession>
<dbReference type="EMBL" id="WWCN01000006">
    <property type="protein sequence ID" value="MYM23225.1"/>
    <property type="molecule type" value="Genomic_DNA"/>
</dbReference>
<keyword evidence="1 2" id="KW-0597">Phosphoprotein</keyword>
<evidence type="ECO:0000256" key="1">
    <source>
        <dbReference type="ARBA" id="ARBA00022553"/>
    </source>
</evidence>
<name>A0A6L8K864_9BURK</name>
<dbReference type="Proteomes" id="UP000479335">
    <property type="component" value="Unassembled WGS sequence"/>
</dbReference>
<gene>
    <name evidence="4" type="ORF">GTP46_11265</name>
</gene>
<dbReference type="Gene3D" id="3.40.50.2300">
    <property type="match status" value="1"/>
</dbReference>
<dbReference type="InterPro" id="IPR011006">
    <property type="entry name" value="CheY-like_superfamily"/>
</dbReference>
<sequence length="137" mass="14620">MQNEPTPTGLTGQRPIRVLIVDDNIDAGEILCELLSALGYITLFHESAAAALSCLEVFQPDVCLSDICMPEMDGYKFAIALRAHPQYAHLKLVALTAYALPKDRAAALDAGFNDHLSKTAGIEKILQVLGPSGAAVN</sequence>
<comment type="caution">
    <text evidence="4">The sequence shown here is derived from an EMBL/GenBank/DDBJ whole genome shotgun (WGS) entry which is preliminary data.</text>
</comment>
<evidence type="ECO:0000313" key="4">
    <source>
        <dbReference type="EMBL" id="MYM23225.1"/>
    </source>
</evidence>
<dbReference type="SUPFAM" id="SSF52172">
    <property type="entry name" value="CheY-like"/>
    <property type="match status" value="1"/>
</dbReference>
<keyword evidence="5" id="KW-1185">Reference proteome</keyword>
<dbReference type="PANTHER" id="PTHR44591">
    <property type="entry name" value="STRESS RESPONSE REGULATOR PROTEIN 1"/>
    <property type="match status" value="1"/>
</dbReference>
<dbReference type="PANTHER" id="PTHR44591:SF3">
    <property type="entry name" value="RESPONSE REGULATORY DOMAIN-CONTAINING PROTEIN"/>
    <property type="match status" value="1"/>
</dbReference>
<dbReference type="InterPro" id="IPR001789">
    <property type="entry name" value="Sig_transdc_resp-reg_receiver"/>
</dbReference>
<organism evidence="4 5">
    <name type="scientific">Duganella flavida</name>
    <dbReference type="NCBI Taxonomy" id="2692175"/>
    <lineage>
        <taxon>Bacteria</taxon>
        <taxon>Pseudomonadati</taxon>
        <taxon>Pseudomonadota</taxon>
        <taxon>Betaproteobacteria</taxon>
        <taxon>Burkholderiales</taxon>
        <taxon>Oxalobacteraceae</taxon>
        <taxon>Telluria group</taxon>
        <taxon>Duganella</taxon>
    </lineage>
</organism>
<dbReference type="Pfam" id="PF00072">
    <property type="entry name" value="Response_reg"/>
    <property type="match status" value="1"/>
</dbReference>
<reference evidence="4 5" key="1">
    <citation type="submission" date="2019-12" db="EMBL/GenBank/DDBJ databases">
        <title>Novel species isolated from a subtropical stream in China.</title>
        <authorList>
            <person name="Lu H."/>
        </authorList>
    </citation>
    <scope>NUCLEOTIDE SEQUENCE [LARGE SCALE GENOMIC DNA]</scope>
    <source>
        <strain evidence="4 5">FT135W</strain>
    </source>
</reference>
<dbReference type="RefSeq" id="WP_161006719.1">
    <property type="nucleotide sequence ID" value="NZ_WWCN01000006.1"/>
</dbReference>
<protein>
    <submittedName>
        <fullName evidence="4">Response regulator</fullName>
    </submittedName>
</protein>
<dbReference type="PROSITE" id="PS50110">
    <property type="entry name" value="RESPONSE_REGULATORY"/>
    <property type="match status" value="1"/>
</dbReference>
<dbReference type="AlphaFoldDB" id="A0A6L8K864"/>
<evidence type="ECO:0000259" key="3">
    <source>
        <dbReference type="PROSITE" id="PS50110"/>
    </source>
</evidence>
<feature type="domain" description="Response regulatory" evidence="3">
    <location>
        <begin position="17"/>
        <end position="133"/>
    </location>
</feature>
<dbReference type="SMART" id="SM00448">
    <property type="entry name" value="REC"/>
    <property type="match status" value="1"/>
</dbReference>
<dbReference type="GO" id="GO:0000160">
    <property type="term" value="P:phosphorelay signal transduction system"/>
    <property type="evidence" value="ECO:0007669"/>
    <property type="project" value="InterPro"/>
</dbReference>
<feature type="modified residue" description="4-aspartylphosphate" evidence="2">
    <location>
        <position position="66"/>
    </location>
</feature>
<proteinExistence type="predicted"/>
<evidence type="ECO:0000313" key="5">
    <source>
        <dbReference type="Proteomes" id="UP000479335"/>
    </source>
</evidence>
<dbReference type="InterPro" id="IPR050595">
    <property type="entry name" value="Bact_response_regulator"/>
</dbReference>